<keyword evidence="3" id="KW-1185">Reference proteome</keyword>
<accession>A0AAQ4CPW1</accession>
<organism evidence="2 3">
    <name type="scientific">Saccharolobus caldissimus</name>
    <dbReference type="NCBI Taxonomy" id="1702097"/>
    <lineage>
        <taxon>Archaea</taxon>
        <taxon>Thermoproteota</taxon>
        <taxon>Thermoprotei</taxon>
        <taxon>Sulfolobales</taxon>
        <taxon>Sulfolobaceae</taxon>
        <taxon>Saccharolobus</taxon>
    </lineage>
</organism>
<feature type="domain" description="Pus10 THUMP" evidence="1">
    <location>
        <begin position="118"/>
        <end position="193"/>
    </location>
</feature>
<dbReference type="Pfam" id="PF22023">
    <property type="entry name" value="Pus10_THUMP_arc"/>
    <property type="match status" value="1"/>
</dbReference>
<reference evidence="2 3" key="1">
    <citation type="journal article" date="2022" name="Microbiol. Resour. Announc.">
        <title>Complete Genome Sequence of the Hyperthermophilic and Acidophilic Archaeon Saccharolobus caldissimus Strain HS-3T.</title>
        <authorList>
            <person name="Sakai H.D."/>
            <person name="Kurosawa N."/>
        </authorList>
    </citation>
    <scope>NUCLEOTIDE SEQUENCE [LARGE SCALE GENOMIC DNA]</scope>
    <source>
        <strain evidence="2 3">JCM32116</strain>
    </source>
</reference>
<evidence type="ECO:0000313" key="2">
    <source>
        <dbReference type="EMBL" id="BDB97842.1"/>
    </source>
</evidence>
<dbReference type="EMBL" id="AP025226">
    <property type="protein sequence ID" value="BDB97842.1"/>
    <property type="molecule type" value="Genomic_DNA"/>
</dbReference>
<evidence type="ECO:0000259" key="1">
    <source>
        <dbReference type="Pfam" id="PF22023"/>
    </source>
</evidence>
<protein>
    <submittedName>
        <fullName evidence="2">Pseudouridylate synthase</fullName>
    </submittedName>
</protein>
<dbReference type="AlphaFoldDB" id="A0AAQ4CPW1"/>
<dbReference type="KEGG" id="scas:SACC_08590"/>
<dbReference type="NCBIfam" id="NF011139">
    <property type="entry name" value="PRK14554.1-5"/>
    <property type="match status" value="1"/>
</dbReference>
<dbReference type="InterPro" id="IPR055174">
    <property type="entry name" value="Pus10_THUMP_arc"/>
</dbReference>
<dbReference type="Proteomes" id="UP001319921">
    <property type="component" value="Chromosome"/>
</dbReference>
<evidence type="ECO:0000313" key="3">
    <source>
        <dbReference type="Proteomes" id="UP001319921"/>
    </source>
</evidence>
<proteinExistence type="predicted"/>
<gene>
    <name evidence="2" type="ORF">SACC_08590</name>
</gene>
<sequence length="373" mass="43707">MTLKNSSEESSNNWIIEKAIQIISKYPLCDSCLGRCFARLGYGLENKERGRSIKILIMLYLDSKIKNHQISDLSVIKEISQNLGNIAEKWFHLYFSEEFQTRKCYICEDEIDNIKHDFMEKSLKILNNMKNRRYVLGVELDENTKKRENRIIQEFGLSYYESIKHEIKREVGKTLAEKGFPPYIENPDVEIVYKLTTKDITVIEKSVKTFYVYNRLSRNVPISSWYSKQKKGLDTLLGKKILFSFSEPSNVRILTEYPLIIQDETRDIIKIEGYNILKVMKIGKKELEVISTSKPTMKKYRVTVYSPRLIEGSIPLYGNIYDVYVNVKSFEELKNEINKLQTEYNAIILSIDLVDIEGKIKRIIETYVKSFNL</sequence>
<name>A0AAQ4CPW1_9CREN</name>